<dbReference type="Gene3D" id="3.90.1200.10">
    <property type="match status" value="1"/>
</dbReference>
<dbReference type="InterPro" id="IPR002575">
    <property type="entry name" value="Aminoglycoside_PTrfase"/>
</dbReference>
<accession>A0ABQ1G5S3</accession>
<dbReference type="Pfam" id="PF01636">
    <property type="entry name" value="APH"/>
    <property type="match status" value="1"/>
</dbReference>
<feature type="domain" description="Aminoglycoside phosphotransferase" evidence="1">
    <location>
        <begin position="24"/>
        <end position="240"/>
    </location>
</feature>
<dbReference type="PANTHER" id="PTHR21310:SF40">
    <property type="entry name" value="AMINOGLYCOSIDE PHOSPHOTRANSFERASE DOMAIN-CONTAINING PROTEIN-RELATED"/>
    <property type="match status" value="1"/>
</dbReference>
<dbReference type="Proteomes" id="UP000618591">
    <property type="component" value="Unassembled WGS sequence"/>
</dbReference>
<sequence>MRDLDLIRDGLARVLPDGGGITGIRAFSTGHSNETYLIEGLNQILRLPASAEALMPGSHDVIAQARIYQAVAALGLPVPAILYTGDDPAVLDDPFFVMARVAGEEVNDYQPQASFTDAPPEARGAMCETWMNIFCGLAHSAPLDILGAAISPEDQARRWQDMARAAQCDSLVAQIDRLLAIPAPRSGPVAVVHGDPKLANLMWDAGALTAVLDWELAYNGEPLSDLGYILFFFASDSHPANRACGFPGMWDRDRIIANWAAQTGRPTAGVAWYEIAAAMKMAAIIGYGHYLYTSGKSTDARFLQWKVPLDRNLVLIETLLAQL</sequence>
<keyword evidence="3" id="KW-1185">Reference proteome</keyword>
<dbReference type="PANTHER" id="PTHR21310">
    <property type="entry name" value="AMINOGLYCOSIDE PHOSPHOTRANSFERASE-RELATED-RELATED"/>
    <property type="match status" value="1"/>
</dbReference>
<dbReference type="InterPro" id="IPR041726">
    <property type="entry name" value="ACAD10_11_N"/>
</dbReference>
<comment type="caution">
    <text evidence="2">The sequence shown here is derived from an EMBL/GenBank/DDBJ whole genome shotgun (WGS) entry which is preliminary data.</text>
</comment>
<evidence type="ECO:0000313" key="2">
    <source>
        <dbReference type="EMBL" id="GGA37237.1"/>
    </source>
</evidence>
<reference evidence="3" key="1">
    <citation type="journal article" date="2019" name="Int. J. Syst. Evol. Microbiol.">
        <title>The Global Catalogue of Microorganisms (GCM) 10K type strain sequencing project: providing services to taxonomists for standard genome sequencing and annotation.</title>
        <authorList>
            <consortium name="The Broad Institute Genomics Platform"/>
            <consortium name="The Broad Institute Genome Sequencing Center for Infectious Disease"/>
            <person name="Wu L."/>
            <person name="Ma J."/>
        </authorList>
    </citation>
    <scope>NUCLEOTIDE SEQUENCE [LARGE SCALE GENOMIC DNA]</scope>
    <source>
        <strain evidence="3">CGMCC 1.10106</strain>
    </source>
</reference>
<dbReference type="InterPro" id="IPR051678">
    <property type="entry name" value="AGP_Transferase"/>
</dbReference>
<gene>
    <name evidence="2" type="ORF">GCM10011395_04450</name>
</gene>
<evidence type="ECO:0000259" key="1">
    <source>
        <dbReference type="Pfam" id="PF01636"/>
    </source>
</evidence>
<proteinExistence type="predicted"/>
<dbReference type="CDD" id="cd05154">
    <property type="entry name" value="ACAD10_11_N-like"/>
    <property type="match status" value="1"/>
</dbReference>
<name>A0ABQ1G5S3_9SPHN</name>
<dbReference type="EMBL" id="BMDW01000002">
    <property type="protein sequence ID" value="GGA37237.1"/>
    <property type="molecule type" value="Genomic_DNA"/>
</dbReference>
<organism evidence="2 3">
    <name type="scientific">Sphingomonas psychrolutea</name>
    <dbReference type="NCBI Taxonomy" id="1259676"/>
    <lineage>
        <taxon>Bacteria</taxon>
        <taxon>Pseudomonadati</taxon>
        <taxon>Pseudomonadota</taxon>
        <taxon>Alphaproteobacteria</taxon>
        <taxon>Sphingomonadales</taxon>
        <taxon>Sphingomonadaceae</taxon>
        <taxon>Sphingomonas</taxon>
    </lineage>
</organism>
<dbReference type="RefSeq" id="WP_188445166.1">
    <property type="nucleotide sequence ID" value="NZ_BMDW01000002.1"/>
</dbReference>
<dbReference type="Gene3D" id="3.30.200.20">
    <property type="entry name" value="Phosphorylase Kinase, domain 1"/>
    <property type="match status" value="1"/>
</dbReference>
<dbReference type="InterPro" id="IPR011009">
    <property type="entry name" value="Kinase-like_dom_sf"/>
</dbReference>
<dbReference type="SUPFAM" id="SSF56112">
    <property type="entry name" value="Protein kinase-like (PK-like)"/>
    <property type="match status" value="1"/>
</dbReference>
<protein>
    <submittedName>
        <fullName evidence="2">Acyl-CoA dehydrogenase</fullName>
    </submittedName>
</protein>
<evidence type="ECO:0000313" key="3">
    <source>
        <dbReference type="Proteomes" id="UP000618591"/>
    </source>
</evidence>